<dbReference type="GO" id="GO:0106310">
    <property type="term" value="F:protein serine kinase activity"/>
    <property type="evidence" value="ECO:0007669"/>
    <property type="project" value="RHEA"/>
</dbReference>
<dbReference type="SUPFAM" id="SSF56112">
    <property type="entry name" value="Protein kinase-like (PK-like)"/>
    <property type="match status" value="1"/>
</dbReference>
<evidence type="ECO:0000256" key="4">
    <source>
        <dbReference type="ARBA" id="ARBA00022679"/>
    </source>
</evidence>
<dbReference type="InterPro" id="IPR000719">
    <property type="entry name" value="Prot_kinase_dom"/>
</dbReference>
<dbReference type="PANTHER" id="PTHR24351">
    <property type="entry name" value="RIBOSOMAL PROTEIN S6 KINASE"/>
    <property type="match status" value="1"/>
</dbReference>
<dbReference type="InterPro" id="IPR017892">
    <property type="entry name" value="Pkinase_C"/>
</dbReference>
<dbReference type="Pfam" id="PF00433">
    <property type="entry name" value="Pkinase_C"/>
    <property type="match status" value="1"/>
</dbReference>
<keyword evidence="4" id="KW-0808">Transferase</keyword>
<dbReference type="PROSITE" id="PS00107">
    <property type="entry name" value="PROTEIN_KINASE_ATP"/>
    <property type="match status" value="1"/>
</dbReference>
<evidence type="ECO:0000313" key="15">
    <source>
        <dbReference type="Proteomes" id="UP000249723"/>
    </source>
</evidence>
<evidence type="ECO:0000256" key="1">
    <source>
        <dbReference type="ARBA" id="ARBA00012513"/>
    </source>
</evidence>
<accession>A0A2X0M8Y9</accession>
<keyword evidence="3" id="KW-0597">Phosphoprotein</keyword>
<dbReference type="PROSITE" id="PS51285">
    <property type="entry name" value="AGC_KINASE_CTER"/>
    <property type="match status" value="1"/>
</dbReference>
<comment type="catalytic activity">
    <reaction evidence="8">
        <text>L-threonyl-[protein] + ATP = O-phospho-L-threonyl-[protein] + ADP + H(+)</text>
        <dbReference type="Rhea" id="RHEA:46608"/>
        <dbReference type="Rhea" id="RHEA-COMP:11060"/>
        <dbReference type="Rhea" id="RHEA-COMP:11605"/>
        <dbReference type="ChEBI" id="CHEBI:15378"/>
        <dbReference type="ChEBI" id="CHEBI:30013"/>
        <dbReference type="ChEBI" id="CHEBI:30616"/>
        <dbReference type="ChEBI" id="CHEBI:61977"/>
        <dbReference type="ChEBI" id="CHEBI:456216"/>
        <dbReference type="EC" id="2.7.11.1"/>
    </reaction>
</comment>
<keyword evidence="6" id="KW-0418">Kinase</keyword>
<gene>
    <name evidence="14" type="ORF">BZ3500_MVSOF-1268-A1-R1_CHR10-2G02850</name>
</gene>
<evidence type="ECO:0000256" key="6">
    <source>
        <dbReference type="ARBA" id="ARBA00022777"/>
    </source>
</evidence>
<dbReference type="EC" id="2.7.11.1" evidence="1"/>
<dbReference type="PROSITE" id="PS00108">
    <property type="entry name" value="PROTEIN_KINASE_ST"/>
    <property type="match status" value="1"/>
</dbReference>
<proteinExistence type="predicted"/>
<sequence>MSSWKIGKKLKEAARGATSSSSASASSAPAVAVAAAPPQPASAAPPSSSSRVPASSGAASSIANPSPSTSTSTSGPPISRSGVLTIRVVEARHLVLPQDGQLPSGIQNAVDEYKSSLSRNRDSAQRKQTWWLPYVVLEFDKNEVLVDAMGGELTAPVWMFRGQFDVSRVSDVTISAYLRTAPVAAGGNRNDMGNDLFLGGINFTPVFDPNQASDQWYAASSGAGEFHIQVAFKPGTNEAMSIDAFDLLKVIGKGSFGKVMQVRKKDTGRIYALKTLRKAHIVSRSEVTHTLAERTVLAQVNNPFIVPLKFSFQNAEKLYLVLAFVNGGELFHHLQREGRFSEERSRFYAAELLCALEHLHSFNVIYRDLKPENILIDYVGHIALCDFGLCKLNMGNSETTNTFCGTPEYLAPELLLGHGYQKTVDWWTLGELHQTGPLLKARPDTNGRAGSGTLLAEMLQGLPPYYSENTNEMYQKILTDPLKLTDDVSPDAKSLIQGLLTRDPAQRLGSNGAEEIKRHPFFSKHIDFDLLMAKKIQPPFKPSVASAADTSNFDAEFTSEAPLDSVVEDSHLSESVQANFTGFTYVQPAGAFGESVR</sequence>
<dbReference type="GO" id="GO:0004674">
    <property type="term" value="F:protein serine/threonine kinase activity"/>
    <property type="evidence" value="ECO:0007669"/>
    <property type="project" value="UniProtKB-KW"/>
</dbReference>
<name>A0A2X0M8Y9_9BASI</name>
<dbReference type="Pfam" id="PF00069">
    <property type="entry name" value="Pkinase"/>
    <property type="match status" value="1"/>
</dbReference>
<dbReference type="OrthoDB" id="63267at2759"/>
<dbReference type="InterPro" id="IPR011009">
    <property type="entry name" value="Kinase-like_dom_sf"/>
</dbReference>
<dbReference type="Gene3D" id="1.10.510.10">
    <property type="entry name" value="Transferase(Phosphotransferase) domain 1"/>
    <property type="match status" value="1"/>
</dbReference>
<dbReference type="STRING" id="289078.A0A2X0M8Y9"/>
<evidence type="ECO:0000313" key="14">
    <source>
        <dbReference type="EMBL" id="SDA01620.1"/>
    </source>
</evidence>
<evidence type="ECO:0000256" key="11">
    <source>
        <dbReference type="SAM" id="MobiDB-lite"/>
    </source>
</evidence>
<dbReference type="SMART" id="SM00220">
    <property type="entry name" value="S_TKc"/>
    <property type="match status" value="1"/>
</dbReference>
<dbReference type="InterPro" id="IPR000961">
    <property type="entry name" value="AGC-kinase_C"/>
</dbReference>
<dbReference type="InterPro" id="IPR017441">
    <property type="entry name" value="Protein_kinase_ATP_BS"/>
</dbReference>
<feature type="binding site" evidence="10">
    <location>
        <position position="274"/>
    </location>
    <ligand>
        <name>ATP</name>
        <dbReference type="ChEBI" id="CHEBI:30616"/>
    </ligand>
</feature>
<evidence type="ECO:0000256" key="2">
    <source>
        <dbReference type="ARBA" id="ARBA00022527"/>
    </source>
</evidence>
<feature type="domain" description="Protein kinase" evidence="12">
    <location>
        <begin position="245"/>
        <end position="522"/>
    </location>
</feature>
<feature type="region of interest" description="Disordered" evidence="11">
    <location>
        <begin position="1"/>
        <end position="79"/>
    </location>
</feature>
<dbReference type="SMART" id="SM00133">
    <property type="entry name" value="S_TK_X"/>
    <property type="match status" value="1"/>
</dbReference>
<evidence type="ECO:0000256" key="10">
    <source>
        <dbReference type="PROSITE-ProRule" id="PRU10141"/>
    </source>
</evidence>
<protein>
    <recommendedName>
        <fullName evidence="1">non-specific serine/threonine protein kinase</fullName>
        <ecNumber evidence="1">2.7.11.1</ecNumber>
    </recommendedName>
</protein>
<dbReference type="Gene3D" id="3.30.200.20">
    <property type="entry name" value="Phosphorylase Kinase, domain 1"/>
    <property type="match status" value="1"/>
</dbReference>
<evidence type="ECO:0000256" key="9">
    <source>
        <dbReference type="ARBA" id="ARBA00048679"/>
    </source>
</evidence>
<evidence type="ECO:0000256" key="5">
    <source>
        <dbReference type="ARBA" id="ARBA00022741"/>
    </source>
</evidence>
<dbReference type="Proteomes" id="UP000249723">
    <property type="component" value="Unassembled WGS sequence"/>
</dbReference>
<evidence type="ECO:0000259" key="12">
    <source>
        <dbReference type="PROSITE" id="PS50011"/>
    </source>
</evidence>
<dbReference type="CDD" id="cd11651">
    <property type="entry name" value="YPK1_N_like"/>
    <property type="match status" value="1"/>
</dbReference>
<reference evidence="15" key="1">
    <citation type="submission" date="2016-10" db="EMBL/GenBank/DDBJ databases">
        <authorList>
            <person name="Jeantristanb JTB J.-T."/>
            <person name="Ricardo R."/>
        </authorList>
    </citation>
    <scope>NUCLEOTIDE SEQUENCE [LARGE SCALE GENOMIC DNA]</scope>
</reference>
<keyword evidence="7 10" id="KW-0067">ATP-binding</keyword>
<keyword evidence="15" id="KW-1185">Reference proteome</keyword>
<evidence type="ECO:0000259" key="13">
    <source>
        <dbReference type="PROSITE" id="PS51285"/>
    </source>
</evidence>
<comment type="catalytic activity">
    <reaction evidence="9">
        <text>L-seryl-[protein] + ATP = O-phospho-L-seryl-[protein] + ADP + H(+)</text>
        <dbReference type="Rhea" id="RHEA:17989"/>
        <dbReference type="Rhea" id="RHEA-COMP:9863"/>
        <dbReference type="Rhea" id="RHEA-COMP:11604"/>
        <dbReference type="ChEBI" id="CHEBI:15378"/>
        <dbReference type="ChEBI" id="CHEBI:29999"/>
        <dbReference type="ChEBI" id="CHEBI:30616"/>
        <dbReference type="ChEBI" id="CHEBI:83421"/>
        <dbReference type="ChEBI" id="CHEBI:456216"/>
        <dbReference type="EC" id="2.7.11.1"/>
    </reaction>
</comment>
<dbReference type="InterPro" id="IPR008271">
    <property type="entry name" value="Ser/Thr_kinase_AS"/>
</dbReference>
<organism evidence="14 15">
    <name type="scientific">Microbotryum saponariae</name>
    <dbReference type="NCBI Taxonomy" id="289078"/>
    <lineage>
        <taxon>Eukaryota</taxon>
        <taxon>Fungi</taxon>
        <taxon>Dikarya</taxon>
        <taxon>Basidiomycota</taxon>
        <taxon>Pucciniomycotina</taxon>
        <taxon>Microbotryomycetes</taxon>
        <taxon>Microbotryales</taxon>
        <taxon>Microbotryaceae</taxon>
        <taxon>Microbotryum</taxon>
    </lineage>
</organism>
<feature type="compositionally biased region" description="Low complexity" evidence="11">
    <location>
        <begin position="15"/>
        <end position="79"/>
    </location>
</feature>
<feature type="domain" description="AGC-kinase C-terminal" evidence="13">
    <location>
        <begin position="524"/>
        <end position="595"/>
    </location>
</feature>
<dbReference type="FunFam" id="3.30.200.20:FF:000048">
    <property type="entry name" value="Non-specific serine/threonine protein kinase"/>
    <property type="match status" value="1"/>
</dbReference>
<keyword evidence="5 10" id="KW-0547">Nucleotide-binding</keyword>
<evidence type="ECO:0000256" key="7">
    <source>
        <dbReference type="ARBA" id="ARBA00022840"/>
    </source>
</evidence>
<dbReference type="PROSITE" id="PS50011">
    <property type="entry name" value="PROTEIN_KINASE_DOM"/>
    <property type="match status" value="1"/>
</dbReference>
<dbReference type="GO" id="GO:0005524">
    <property type="term" value="F:ATP binding"/>
    <property type="evidence" value="ECO:0007669"/>
    <property type="project" value="UniProtKB-UniRule"/>
</dbReference>
<dbReference type="AlphaFoldDB" id="A0A2X0M8Y9"/>
<dbReference type="EMBL" id="FMWP01000117">
    <property type="protein sequence ID" value="SDA01620.1"/>
    <property type="molecule type" value="Genomic_DNA"/>
</dbReference>
<keyword evidence="2" id="KW-0723">Serine/threonine-protein kinase</keyword>
<evidence type="ECO:0000256" key="3">
    <source>
        <dbReference type="ARBA" id="ARBA00022553"/>
    </source>
</evidence>
<evidence type="ECO:0000256" key="8">
    <source>
        <dbReference type="ARBA" id="ARBA00047899"/>
    </source>
</evidence>
<dbReference type="FunFam" id="1.10.510.10:FF:000465">
    <property type="entry name" value="Non-specific serine/threonine protein kinase"/>
    <property type="match status" value="1"/>
</dbReference>